<feature type="coiled-coil region" evidence="1">
    <location>
        <begin position="26"/>
        <end position="53"/>
    </location>
</feature>
<feature type="region of interest" description="Disordered" evidence="2">
    <location>
        <begin position="129"/>
        <end position="200"/>
    </location>
</feature>
<dbReference type="EMBL" id="CM031819">
    <property type="protein sequence ID" value="KAG6637056.1"/>
    <property type="molecule type" value="Genomic_DNA"/>
</dbReference>
<name>A0A8T1NXX5_CARIL</name>
<reference evidence="3" key="1">
    <citation type="submission" date="2020-12" db="EMBL/GenBank/DDBJ databases">
        <title>WGS assembly of Carya illinoinensis cv. Pawnee.</title>
        <authorList>
            <person name="Platts A."/>
            <person name="Shu S."/>
            <person name="Wright S."/>
            <person name="Barry K."/>
            <person name="Edger P."/>
            <person name="Pires J.C."/>
            <person name="Schmutz J."/>
        </authorList>
    </citation>
    <scope>NUCLEOTIDE SEQUENCE</scope>
    <source>
        <tissue evidence="3">Leaf</tissue>
    </source>
</reference>
<feature type="compositionally biased region" description="Polar residues" evidence="2">
    <location>
        <begin position="178"/>
        <end position="194"/>
    </location>
</feature>
<proteinExistence type="predicted"/>
<keyword evidence="1" id="KW-0175">Coiled coil</keyword>
<dbReference type="AlphaFoldDB" id="A0A8T1NXX5"/>
<evidence type="ECO:0000256" key="2">
    <source>
        <dbReference type="SAM" id="MobiDB-lite"/>
    </source>
</evidence>
<keyword evidence="4" id="KW-1185">Reference proteome</keyword>
<evidence type="ECO:0000256" key="1">
    <source>
        <dbReference type="SAM" id="Coils"/>
    </source>
</evidence>
<evidence type="ECO:0000313" key="3">
    <source>
        <dbReference type="EMBL" id="KAG6637056.1"/>
    </source>
</evidence>
<protein>
    <submittedName>
        <fullName evidence="3">Uncharacterized protein</fullName>
    </submittedName>
</protein>
<organism evidence="3 4">
    <name type="scientific">Carya illinoinensis</name>
    <name type="common">Pecan</name>
    <dbReference type="NCBI Taxonomy" id="32201"/>
    <lineage>
        <taxon>Eukaryota</taxon>
        <taxon>Viridiplantae</taxon>
        <taxon>Streptophyta</taxon>
        <taxon>Embryophyta</taxon>
        <taxon>Tracheophyta</taxon>
        <taxon>Spermatophyta</taxon>
        <taxon>Magnoliopsida</taxon>
        <taxon>eudicotyledons</taxon>
        <taxon>Gunneridae</taxon>
        <taxon>Pentapetalae</taxon>
        <taxon>rosids</taxon>
        <taxon>fabids</taxon>
        <taxon>Fagales</taxon>
        <taxon>Juglandaceae</taxon>
        <taxon>Carya</taxon>
    </lineage>
</organism>
<comment type="caution">
    <text evidence="3">The sequence shown here is derived from an EMBL/GenBank/DDBJ whole genome shotgun (WGS) entry which is preliminary data.</text>
</comment>
<accession>A0A8T1NXX5</accession>
<sequence>MAGDLSLMGKDQFCAEDGRGMSRQKMETLLQAVAEMEKQVSSLQSNLALLKRCVEEGGRCDAFLGHLEGPCSGLAHQELVHKGKGLVEDGPKGKKWPEQQAQPIEQAQPIVQAQSQQTHAELSLRAFASCTDDPSSSGGPQRPQLAMGQGSPAKEMVPPMSYGMEDDAAGKVTGLDPSGSSGSDQCGTTSTSSELGEGMFPKGRALTASSRTSYIVPEEPTGLAPSLGRVNSSPASSLLTEIAQKMSPEVDEGIVIPSRPSDASKGSPLLSGLPIEPVNIDLGGFEGKSVGDGLLVCELGGVEGKSLRDGSRVSENLLAPRVKSGFSVSASTLNMQLALTDSDFSDEDGTVITPLCTLPPSPVYGSDSSSWVFKKVEEIQAIVGISIGGYTEQFRALLVAIEDSHSKSATKRDRELKRLTCSIKYDVKEGSGGRDRSKGRGQ</sequence>
<gene>
    <name evidence="3" type="ORF">CIPAW_11G154000</name>
</gene>
<dbReference type="Proteomes" id="UP000811609">
    <property type="component" value="Chromosome 11"/>
</dbReference>
<evidence type="ECO:0000313" key="4">
    <source>
        <dbReference type="Proteomes" id="UP000811609"/>
    </source>
</evidence>